<dbReference type="PANTHER" id="PTHR43105:SF10">
    <property type="entry name" value="NADH-QUINONE OXIDOREDUCTASE SUBUNIT G"/>
    <property type="match status" value="1"/>
</dbReference>
<feature type="domain" description="4Fe-4S Mo/W bis-MGD-type" evidence="10">
    <location>
        <begin position="225"/>
        <end position="304"/>
    </location>
</feature>
<evidence type="ECO:0000256" key="6">
    <source>
        <dbReference type="ARBA" id="ARBA00023004"/>
    </source>
</evidence>
<dbReference type="InterPro" id="IPR006963">
    <property type="entry name" value="Mopterin_OxRdtase_4Fe-4S_dom"/>
</dbReference>
<organism evidence="12 13">
    <name type="scientific">Geochorda subterranea</name>
    <dbReference type="NCBI Taxonomy" id="3109564"/>
    <lineage>
        <taxon>Bacteria</taxon>
        <taxon>Bacillati</taxon>
        <taxon>Bacillota</taxon>
        <taxon>Limnochordia</taxon>
        <taxon>Limnochordales</taxon>
        <taxon>Geochordaceae</taxon>
        <taxon>Geochorda</taxon>
    </lineage>
</organism>
<dbReference type="CDD" id="cd00368">
    <property type="entry name" value="Molybdopterin-Binding"/>
    <property type="match status" value="1"/>
</dbReference>
<dbReference type="Pfam" id="PF10588">
    <property type="entry name" value="NADH-G_4Fe-4S_3"/>
    <property type="match status" value="1"/>
</dbReference>
<dbReference type="EMBL" id="CP141614">
    <property type="protein sequence ID" value="WRP13609.1"/>
    <property type="molecule type" value="Genomic_DNA"/>
</dbReference>
<keyword evidence="13" id="KW-1185">Reference proteome</keyword>
<dbReference type="InterPro" id="IPR036010">
    <property type="entry name" value="2Fe-2S_ferredoxin-like_sf"/>
</dbReference>
<dbReference type="InterPro" id="IPR050123">
    <property type="entry name" value="Prok_molybdopt-oxidoreductase"/>
</dbReference>
<dbReference type="PROSITE" id="PS51839">
    <property type="entry name" value="4FE4S_HC3"/>
    <property type="match status" value="1"/>
</dbReference>
<dbReference type="Gene3D" id="2.20.25.90">
    <property type="entry name" value="ADC-like domains"/>
    <property type="match status" value="1"/>
</dbReference>
<sequence length="445" mass="48757">MSDANGQPTRLTVTIDGRTVQVAPGTLVVEAARQAGVHIPVFCYHPKLKPVGVCRMCLVKVERMPKLVPACTTPVTDGMVVDTRDPEVRQMQQAVLELLLINHPLDCPVCDKGGECELQDLTFKYGPATSRLADGKVKRRKAVELGPFIVLDEERCILCRRCVRFDEEVAAEAQLVVSERAIDTLIATADGQPYDHYFTGNTIELCPVGALTSRVYRFRARPWDLSPVASYCTLCSVHCPVRLDFRHGQLMRVVSQGAPEERIFGAPGMMAAYRTPAEEVPGFRGMGWLCDRGRFDYRYLHSPQRPERPLAGRGALKQPLPWDEALTRVRQALEQAVRTHGAGSVAIVGGGRLMAEEAWQLRQLADWLGTPHRDHRVSDQAVASLASPSGRTGHADALERARLVVLVGQPLVEQAPVLDLAVRRAAQAGALVYAAGPVRSATRAG</sequence>
<evidence type="ECO:0000256" key="4">
    <source>
        <dbReference type="ARBA" id="ARBA00022719"/>
    </source>
</evidence>
<evidence type="ECO:0000256" key="7">
    <source>
        <dbReference type="ARBA" id="ARBA00023014"/>
    </source>
</evidence>
<dbReference type="PROSITE" id="PS00642">
    <property type="entry name" value="COMPLEX1_75K_2"/>
    <property type="match status" value="1"/>
</dbReference>
<dbReference type="PROSITE" id="PS00643">
    <property type="entry name" value="COMPLEX1_75K_3"/>
    <property type="match status" value="1"/>
</dbReference>
<dbReference type="Gene3D" id="3.30.70.20">
    <property type="match status" value="1"/>
</dbReference>
<keyword evidence="5" id="KW-0479">Metal-binding</keyword>
<keyword evidence="7" id="KW-0411">Iron-sulfur</keyword>
<dbReference type="InterPro" id="IPR054351">
    <property type="entry name" value="NADH_UbQ_OxRdtase_ferredoxin"/>
</dbReference>
<evidence type="ECO:0000256" key="1">
    <source>
        <dbReference type="ARBA" id="ARBA00001966"/>
    </source>
</evidence>
<dbReference type="PANTHER" id="PTHR43105">
    <property type="entry name" value="RESPIRATORY NITRATE REDUCTASE"/>
    <property type="match status" value="1"/>
</dbReference>
<proteinExistence type="predicted"/>
<dbReference type="Gene3D" id="3.40.50.740">
    <property type="match status" value="1"/>
</dbReference>
<dbReference type="CDD" id="cd00207">
    <property type="entry name" value="fer2"/>
    <property type="match status" value="1"/>
</dbReference>
<evidence type="ECO:0000259" key="10">
    <source>
        <dbReference type="PROSITE" id="PS51669"/>
    </source>
</evidence>
<dbReference type="InterPro" id="IPR001041">
    <property type="entry name" value="2Fe-2S_ferredoxin-type"/>
</dbReference>
<dbReference type="Gene3D" id="3.40.228.10">
    <property type="entry name" value="Dimethylsulfoxide Reductase, domain 2"/>
    <property type="match status" value="1"/>
</dbReference>
<dbReference type="RefSeq" id="WP_324667854.1">
    <property type="nucleotide sequence ID" value="NZ_CP141614.1"/>
</dbReference>
<protein>
    <submittedName>
        <fullName evidence="12">2Fe-2S iron-sulfur cluster-binding protein</fullName>
    </submittedName>
</protein>
<evidence type="ECO:0000259" key="9">
    <source>
        <dbReference type="PROSITE" id="PS51085"/>
    </source>
</evidence>
<evidence type="ECO:0000256" key="2">
    <source>
        <dbReference type="ARBA" id="ARBA00022485"/>
    </source>
</evidence>
<dbReference type="PROSITE" id="PS51085">
    <property type="entry name" value="2FE2S_FER_2"/>
    <property type="match status" value="1"/>
</dbReference>
<accession>A0ABZ1BLH9</accession>
<keyword evidence="2" id="KW-0004">4Fe-4S</keyword>
<evidence type="ECO:0000313" key="13">
    <source>
        <dbReference type="Proteomes" id="UP001333102"/>
    </source>
</evidence>
<dbReference type="Pfam" id="PF13510">
    <property type="entry name" value="Fer2_4"/>
    <property type="match status" value="1"/>
</dbReference>
<reference evidence="13" key="1">
    <citation type="submission" date="2023-12" db="EMBL/GenBank/DDBJ databases">
        <title>Novel isolates from deep terrestrial aquifers shed light on the physiology and ecology of the class Limnochordia.</title>
        <authorList>
            <person name="Karnachuk O.V."/>
            <person name="Lukina A.P."/>
            <person name="Avakyan M.R."/>
            <person name="Kadnikov V."/>
            <person name="Begmatov S."/>
            <person name="Beletsky A.V."/>
            <person name="Mardanov A.V."/>
            <person name="Ravin N.V."/>
        </authorList>
    </citation>
    <scope>NUCLEOTIDE SEQUENCE [LARGE SCALE GENOMIC DNA]</scope>
    <source>
        <strain evidence="13">LN</strain>
    </source>
</reference>
<dbReference type="PROSITE" id="PS00551">
    <property type="entry name" value="MOLYBDOPTERIN_PROK_1"/>
    <property type="match status" value="1"/>
</dbReference>
<dbReference type="InterPro" id="IPR000283">
    <property type="entry name" value="NADH_UbQ_OxRdtase_75kDa_su_CS"/>
</dbReference>
<dbReference type="PROSITE" id="PS51669">
    <property type="entry name" value="4FE4S_MOW_BIS_MGD"/>
    <property type="match status" value="1"/>
</dbReference>
<comment type="cofactor">
    <cofactor evidence="8">
        <name>[2Fe-2S] cluster</name>
        <dbReference type="ChEBI" id="CHEBI:190135"/>
    </cofactor>
</comment>
<keyword evidence="4" id="KW-0874">Quinone</keyword>
<dbReference type="InterPro" id="IPR027467">
    <property type="entry name" value="MopterinOxRdtase_cofactor_BS"/>
</dbReference>
<feature type="domain" description="4Fe-4S His(Cys)3-ligated-type" evidence="11">
    <location>
        <begin position="87"/>
        <end position="126"/>
    </location>
</feature>
<dbReference type="InterPro" id="IPR006656">
    <property type="entry name" value="Mopterin_OxRdtase"/>
</dbReference>
<keyword evidence="6" id="KW-0408">Iron</keyword>
<evidence type="ECO:0000313" key="12">
    <source>
        <dbReference type="EMBL" id="WRP13609.1"/>
    </source>
</evidence>
<evidence type="ECO:0000259" key="11">
    <source>
        <dbReference type="PROSITE" id="PS51839"/>
    </source>
</evidence>
<dbReference type="Pfam" id="PF00384">
    <property type="entry name" value="Molybdopterin"/>
    <property type="match status" value="1"/>
</dbReference>
<gene>
    <name evidence="12" type="ORF">VLY81_09115</name>
</gene>
<keyword evidence="3" id="KW-0001">2Fe-2S</keyword>
<dbReference type="InterPro" id="IPR019574">
    <property type="entry name" value="NADH_UbQ_OxRdtase_Gsu_4Fe4S-bd"/>
</dbReference>
<dbReference type="Gene3D" id="3.10.20.740">
    <property type="match status" value="1"/>
</dbReference>
<evidence type="ECO:0000256" key="8">
    <source>
        <dbReference type="ARBA" id="ARBA00034078"/>
    </source>
</evidence>
<evidence type="ECO:0000256" key="5">
    <source>
        <dbReference type="ARBA" id="ARBA00022723"/>
    </source>
</evidence>
<dbReference type="PROSITE" id="PS00641">
    <property type="entry name" value="COMPLEX1_75K_1"/>
    <property type="match status" value="1"/>
</dbReference>
<dbReference type="SMART" id="SM00929">
    <property type="entry name" value="NADH-G_4Fe-4S_3"/>
    <property type="match status" value="1"/>
</dbReference>
<dbReference type="Proteomes" id="UP001333102">
    <property type="component" value="Chromosome"/>
</dbReference>
<dbReference type="Pfam" id="PF22117">
    <property type="entry name" value="Fer4_Nqo3"/>
    <property type="match status" value="1"/>
</dbReference>
<dbReference type="SUPFAM" id="SSF54862">
    <property type="entry name" value="4Fe-4S ferredoxins"/>
    <property type="match status" value="1"/>
</dbReference>
<name>A0ABZ1BLH9_9FIRM</name>
<evidence type="ECO:0000256" key="3">
    <source>
        <dbReference type="ARBA" id="ARBA00022714"/>
    </source>
</evidence>
<comment type="cofactor">
    <cofactor evidence="1">
        <name>[4Fe-4S] cluster</name>
        <dbReference type="ChEBI" id="CHEBI:49883"/>
    </cofactor>
</comment>
<dbReference type="SUPFAM" id="SSF53706">
    <property type="entry name" value="Formate dehydrogenase/DMSO reductase, domains 1-3"/>
    <property type="match status" value="1"/>
</dbReference>
<feature type="domain" description="2Fe-2S ferredoxin-type" evidence="9">
    <location>
        <begin position="9"/>
        <end position="87"/>
    </location>
</feature>
<dbReference type="SUPFAM" id="SSF54292">
    <property type="entry name" value="2Fe-2S ferredoxin-like"/>
    <property type="match status" value="1"/>
</dbReference>